<organism evidence="1 2">
    <name type="scientific">Litorilituus lipolyticus</name>
    <dbReference type="NCBI Taxonomy" id="2491017"/>
    <lineage>
        <taxon>Bacteria</taxon>
        <taxon>Pseudomonadati</taxon>
        <taxon>Pseudomonadota</taxon>
        <taxon>Gammaproteobacteria</taxon>
        <taxon>Alteromonadales</taxon>
        <taxon>Colwelliaceae</taxon>
        <taxon>Litorilituus</taxon>
    </lineage>
</organism>
<dbReference type="AlphaFoldDB" id="A0A502L0P4"/>
<protein>
    <submittedName>
        <fullName evidence="1">Uncharacterized protein</fullName>
    </submittedName>
</protein>
<evidence type="ECO:0000313" key="1">
    <source>
        <dbReference type="EMBL" id="TPH15861.1"/>
    </source>
</evidence>
<dbReference type="EMBL" id="SAWY01000018">
    <property type="protein sequence ID" value="TPH15861.1"/>
    <property type="molecule type" value="Genomic_DNA"/>
</dbReference>
<evidence type="ECO:0000313" key="2">
    <source>
        <dbReference type="Proteomes" id="UP000315303"/>
    </source>
</evidence>
<accession>A0A502L0P4</accession>
<proteinExistence type="predicted"/>
<sequence length="86" mass="10210">MTKLPDDFMEIVEIKKIRAWPVNSCAKCDVSFYFMFRQGNVFYDDSCDCFDRDKSRKSSWGEVAKVFNNPDSIDLAEKYNKFWLLD</sequence>
<comment type="caution">
    <text evidence="1">The sequence shown here is derived from an EMBL/GenBank/DDBJ whole genome shotgun (WGS) entry which is preliminary data.</text>
</comment>
<dbReference type="RefSeq" id="WP_140602871.1">
    <property type="nucleotide sequence ID" value="NZ_SAWY01000018.1"/>
</dbReference>
<keyword evidence="2" id="KW-1185">Reference proteome</keyword>
<reference evidence="1 2" key="1">
    <citation type="submission" date="2019-01" db="EMBL/GenBank/DDBJ databases">
        <title>Litorilituus lipolytica sp. nov., isolated from intertidal sand of the Yellow Sea in China.</title>
        <authorList>
            <person name="Liu A."/>
        </authorList>
    </citation>
    <scope>NUCLEOTIDE SEQUENCE [LARGE SCALE GENOMIC DNA]</scope>
    <source>
        <strain evidence="1 2">RZ04</strain>
    </source>
</reference>
<gene>
    <name evidence="1" type="ORF">EPA86_07790</name>
</gene>
<name>A0A502L0P4_9GAMM</name>
<dbReference type="Proteomes" id="UP000315303">
    <property type="component" value="Unassembled WGS sequence"/>
</dbReference>